<dbReference type="Pfam" id="PF05973">
    <property type="entry name" value="Gp49"/>
    <property type="match status" value="1"/>
</dbReference>
<accession>A0A1X9N538</accession>
<dbReference type="Proteomes" id="UP000193450">
    <property type="component" value="Chromosome"/>
</dbReference>
<gene>
    <name evidence="1" type="ORF">BST96_01230</name>
</gene>
<reference evidence="1 2" key="1">
    <citation type="submission" date="2016-11" db="EMBL/GenBank/DDBJ databases">
        <title>Trade-off between light-utilization and light-protection in marine flavobacteria.</title>
        <authorList>
            <person name="Kumagai Y."/>
        </authorList>
    </citation>
    <scope>NUCLEOTIDE SEQUENCE [LARGE SCALE GENOMIC DNA]</scope>
    <source>
        <strain evidence="1 2">NBRC 107125</strain>
    </source>
</reference>
<keyword evidence="2" id="KW-1185">Reference proteome</keyword>
<evidence type="ECO:0000313" key="1">
    <source>
        <dbReference type="EMBL" id="ARN72846.1"/>
    </source>
</evidence>
<dbReference type="RefSeq" id="WP_085756936.1">
    <property type="nucleotide sequence ID" value="NZ_CP019343.1"/>
</dbReference>
<evidence type="ECO:0000313" key="2">
    <source>
        <dbReference type="Proteomes" id="UP000193450"/>
    </source>
</evidence>
<dbReference type="KEGG" id="osg:BST96_01230"/>
<protein>
    <recommendedName>
        <fullName evidence="3">Addiction module toxin RelE</fullName>
    </recommendedName>
</protein>
<dbReference type="OrthoDB" id="3233388at2"/>
<dbReference type="STRING" id="716816.BST96_01230"/>
<sequence>MTWTVTFYNTKVERETLALPTGVLAGFIRIAELIEEFGPDLGRPHTAPLGDGLYEIRAKGLEGIARSIFCIARGREVIILLTAIKKTRSLPARRITLAKQRKTTVQNNDETNHINRV</sequence>
<organism evidence="1 2">
    <name type="scientific">Oceanicoccus sagamiensis</name>
    <dbReference type="NCBI Taxonomy" id="716816"/>
    <lineage>
        <taxon>Bacteria</taxon>
        <taxon>Pseudomonadati</taxon>
        <taxon>Pseudomonadota</taxon>
        <taxon>Gammaproteobacteria</taxon>
        <taxon>Cellvibrionales</taxon>
        <taxon>Spongiibacteraceae</taxon>
        <taxon>Oceanicoccus</taxon>
    </lineage>
</organism>
<evidence type="ECO:0008006" key="3">
    <source>
        <dbReference type="Google" id="ProtNLM"/>
    </source>
</evidence>
<proteinExistence type="predicted"/>
<name>A0A1X9N538_9GAMM</name>
<dbReference type="AlphaFoldDB" id="A0A1X9N538"/>
<dbReference type="InterPro" id="IPR009241">
    <property type="entry name" value="HigB-like"/>
</dbReference>
<dbReference type="EMBL" id="CP019343">
    <property type="protein sequence ID" value="ARN72846.1"/>
    <property type="molecule type" value="Genomic_DNA"/>
</dbReference>